<evidence type="ECO:0000313" key="3">
    <source>
        <dbReference type="Proteomes" id="UP000663935"/>
    </source>
</evidence>
<evidence type="ECO:0000259" key="1">
    <source>
        <dbReference type="Pfam" id="PF12867"/>
    </source>
</evidence>
<dbReference type="SUPFAM" id="SSF109854">
    <property type="entry name" value="DinB/YfiT-like putative metalloenzymes"/>
    <property type="match status" value="1"/>
</dbReference>
<keyword evidence="3" id="KW-1185">Reference proteome</keyword>
<accession>A0ABX7SYC0</accession>
<dbReference type="Pfam" id="PF12867">
    <property type="entry name" value="DinB_2"/>
    <property type="match status" value="1"/>
</dbReference>
<dbReference type="InterPro" id="IPR024775">
    <property type="entry name" value="DinB-like"/>
</dbReference>
<reference evidence="2 3" key="1">
    <citation type="submission" date="2021-03" db="EMBL/GenBank/DDBJ databases">
        <title>Complete genome of Polaribacter_sp.G4M1.</title>
        <authorList>
            <person name="Jeong S.W."/>
            <person name="Bae J.W."/>
        </authorList>
    </citation>
    <scope>NUCLEOTIDE SEQUENCE [LARGE SCALE GENOMIC DNA]</scope>
    <source>
        <strain evidence="2 3">G4M1</strain>
    </source>
</reference>
<dbReference type="Proteomes" id="UP000663935">
    <property type="component" value="Chromosome"/>
</dbReference>
<proteinExistence type="predicted"/>
<dbReference type="EMBL" id="CP071795">
    <property type="protein sequence ID" value="QTD37828.1"/>
    <property type="molecule type" value="Genomic_DNA"/>
</dbReference>
<dbReference type="Gene3D" id="1.20.120.450">
    <property type="entry name" value="dinb family like domain"/>
    <property type="match status" value="1"/>
</dbReference>
<organism evidence="2 3">
    <name type="scientific">Polaribacter batillariae</name>
    <dbReference type="NCBI Taxonomy" id="2808900"/>
    <lineage>
        <taxon>Bacteria</taxon>
        <taxon>Pseudomonadati</taxon>
        <taxon>Bacteroidota</taxon>
        <taxon>Flavobacteriia</taxon>
        <taxon>Flavobacteriales</taxon>
        <taxon>Flavobacteriaceae</taxon>
    </lineage>
</organism>
<name>A0ABX7SYC0_9FLAO</name>
<evidence type="ECO:0000313" key="2">
    <source>
        <dbReference type="EMBL" id="QTD37828.1"/>
    </source>
</evidence>
<sequence length="179" mass="21682">MNKEEITDLLEKKHQYLFNWLENQPKEIWEKGPEGKWTTGQQIQHLVDSLQLLNNALSYPRFFLKHKFGTCNRETRNYDTIVKNYQKKLTENKDRAATFNQKLKKPLLKNRKRLLNRLQIQHKKLQYKTRKISDLNLDRLVIPHPLMGKMTIREIIMWTVHHTEHHTNILKEKYTKTLL</sequence>
<dbReference type="RefSeq" id="WP_207971984.1">
    <property type="nucleotide sequence ID" value="NZ_CP071795.1"/>
</dbReference>
<gene>
    <name evidence="2" type="ORF">JL193_00505</name>
</gene>
<dbReference type="InterPro" id="IPR034660">
    <property type="entry name" value="DinB/YfiT-like"/>
</dbReference>
<protein>
    <submittedName>
        <fullName evidence="2">DinB family protein</fullName>
    </submittedName>
</protein>
<feature type="domain" description="DinB-like" evidence="1">
    <location>
        <begin position="10"/>
        <end position="169"/>
    </location>
</feature>